<reference evidence="2 3" key="1">
    <citation type="journal article" date="2019" name="Int. J. Syst. Evol. Microbiol.">
        <title>The Global Catalogue of Microorganisms (GCM) 10K type strain sequencing project: providing services to taxonomists for standard genome sequencing and annotation.</title>
        <authorList>
            <consortium name="The Broad Institute Genomics Platform"/>
            <consortium name="The Broad Institute Genome Sequencing Center for Infectious Disease"/>
            <person name="Wu L."/>
            <person name="Ma J."/>
        </authorList>
    </citation>
    <scope>NUCLEOTIDE SEQUENCE [LARGE SCALE GENOMIC DNA]</scope>
    <source>
        <strain evidence="2 3">JCM 5067</strain>
    </source>
</reference>
<comment type="caution">
    <text evidence="2">The sequence shown here is derived from an EMBL/GenBank/DDBJ whole genome shotgun (WGS) entry which is preliminary data.</text>
</comment>
<dbReference type="RefSeq" id="WP_344076317.1">
    <property type="nucleotide sequence ID" value="NZ_BAAACA010000034.1"/>
</dbReference>
<gene>
    <name evidence="2" type="ORF">GCM10010394_47240</name>
</gene>
<proteinExistence type="predicted"/>
<organism evidence="2 3">
    <name type="scientific">Streptomyces crystallinus</name>
    <dbReference type="NCBI Taxonomy" id="68191"/>
    <lineage>
        <taxon>Bacteria</taxon>
        <taxon>Bacillati</taxon>
        <taxon>Actinomycetota</taxon>
        <taxon>Actinomycetes</taxon>
        <taxon>Kitasatosporales</taxon>
        <taxon>Streptomycetaceae</taxon>
        <taxon>Streptomyces</taxon>
    </lineage>
</organism>
<feature type="region of interest" description="Disordered" evidence="1">
    <location>
        <begin position="118"/>
        <end position="146"/>
    </location>
</feature>
<evidence type="ECO:0000256" key="1">
    <source>
        <dbReference type="SAM" id="MobiDB-lite"/>
    </source>
</evidence>
<dbReference type="Proteomes" id="UP001500668">
    <property type="component" value="Unassembled WGS sequence"/>
</dbReference>
<accession>A0ABN1GI41</accession>
<evidence type="ECO:0000313" key="2">
    <source>
        <dbReference type="EMBL" id="GAA0611979.1"/>
    </source>
</evidence>
<dbReference type="EMBL" id="BAAACA010000034">
    <property type="protein sequence ID" value="GAA0611979.1"/>
    <property type="molecule type" value="Genomic_DNA"/>
</dbReference>
<keyword evidence="3" id="KW-1185">Reference proteome</keyword>
<evidence type="ECO:0000313" key="3">
    <source>
        <dbReference type="Proteomes" id="UP001500668"/>
    </source>
</evidence>
<sequence>MLTSSCGLAAAMYAAEIPATQLAGRWTSKAGTSLVFHEDHTFTSEHLSGRPFPQECSTASAIASGRWAFYVPERSAEMKGLLSADEAAAKGFVLALSAGKCTVDVYLFGDEDDPAMCPTDDADDGCPSDTYLHRTSKPGEPRRPQS</sequence>
<name>A0ABN1GI41_9ACTN</name>
<feature type="compositionally biased region" description="Basic and acidic residues" evidence="1">
    <location>
        <begin position="137"/>
        <end position="146"/>
    </location>
</feature>
<protein>
    <submittedName>
        <fullName evidence="2">Uncharacterized protein</fullName>
    </submittedName>
</protein>